<dbReference type="Pfam" id="PF01494">
    <property type="entry name" value="FAD_binding_3"/>
    <property type="match status" value="1"/>
</dbReference>
<evidence type="ECO:0000256" key="2">
    <source>
        <dbReference type="ARBA" id="ARBA00022630"/>
    </source>
</evidence>
<keyword evidence="4" id="KW-0560">Oxidoreductase</keyword>
<comment type="similarity">
    <text evidence="1">Belongs to the paxM FAD-dependent monooxygenase family.</text>
</comment>
<proteinExistence type="inferred from homology"/>
<dbReference type="SUPFAM" id="SSF54373">
    <property type="entry name" value="FAD-linked reductases, C-terminal domain"/>
    <property type="match status" value="1"/>
</dbReference>
<keyword evidence="7" id="KW-1185">Reference proteome</keyword>
<dbReference type="EMBL" id="KV875101">
    <property type="protein sequence ID" value="OIW25711.1"/>
    <property type="molecule type" value="Genomic_DNA"/>
</dbReference>
<evidence type="ECO:0000256" key="3">
    <source>
        <dbReference type="ARBA" id="ARBA00022827"/>
    </source>
</evidence>
<dbReference type="InterPro" id="IPR002938">
    <property type="entry name" value="FAD-bd"/>
</dbReference>
<evidence type="ECO:0000313" key="6">
    <source>
        <dbReference type="EMBL" id="OIW25711.1"/>
    </source>
</evidence>
<keyword evidence="2" id="KW-0285">Flavoprotein</keyword>
<evidence type="ECO:0000256" key="1">
    <source>
        <dbReference type="ARBA" id="ARBA00007992"/>
    </source>
</evidence>
<dbReference type="GO" id="GO:0044550">
    <property type="term" value="P:secondary metabolite biosynthetic process"/>
    <property type="evidence" value="ECO:0007669"/>
    <property type="project" value="TreeGrafter"/>
</dbReference>
<evidence type="ECO:0000259" key="5">
    <source>
        <dbReference type="Pfam" id="PF01494"/>
    </source>
</evidence>
<dbReference type="InterPro" id="IPR051104">
    <property type="entry name" value="FAD_monoxygenase"/>
</dbReference>
<dbReference type="Proteomes" id="UP000182658">
    <property type="component" value="Unassembled WGS sequence"/>
</dbReference>
<sequence>MATPTPNHGLEIAIVGGGITGLSLALGLQARKIRYKLYERAAAFHEIGAGVGFSPNAESAMRMLSPDLHAAFRKVANPNGEDYFQWIDGYATGELVYKLWLGEGMFQGCRRSDFIDELARLVPREKVVFGKEADFFFEDADGRPNVMFKDGACVAADIVIGCDGIRSRVRQLLLGEENPASYPGYTHKYCFRALIGTCEAKKAIGEKGEYLTSTRFMYNGPDGHVITYPVAMGTFLNVLVVVSYPGEWNTKDGRHTAKTTKREAVEFFRGWQHPIVRGMVGLLPEDLDKWAIFDMMDHLAPKYNEGSVCIAGDAAHAAGPHLGAGAGFGIEDALVLATALEHLDKRVSSTSISDVEKAEMCSQALSVYNQVRYERTQWLVRATREACSLFQARRSFTPRENEHFGREISDLFHPIWHYNIAQMVKETVASLETAEIAEEVQEPWLMGSL</sequence>
<reference evidence="6 7" key="1">
    <citation type="submission" date="2016-10" db="EMBL/GenBank/DDBJ databases">
        <title>Draft genome sequence of Coniochaeta ligniaria NRRL30616, a lignocellulolytic fungus for bioabatement of inhibitors in plant biomass hydrolysates.</title>
        <authorList>
            <consortium name="DOE Joint Genome Institute"/>
            <person name="Jimenez D.J."/>
            <person name="Hector R.E."/>
            <person name="Riley R."/>
            <person name="Sun H."/>
            <person name="Grigoriev I.V."/>
            <person name="Van Elsas J.D."/>
            <person name="Nichols N.N."/>
        </authorList>
    </citation>
    <scope>NUCLEOTIDE SEQUENCE [LARGE SCALE GENOMIC DNA]</scope>
    <source>
        <strain evidence="6 7">NRRL 30616</strain>
    </source>
</reference>
<dbReference type="PANTHER" id="PTHR46720">
    <property type="entry name" value="HYDROXYLASE, PUTATIVE (AFU_ORTHOLOGUE AFUA_3G01460)-RELATED"/>
    <property type="match status" value="1"/>
</dbReference>
<dbReference type="GO" id="GO:0016491">
    <property type="term" value="F:oxidoreductase activity"/>
    <property type="evidence" value="ECO:0007669"/>
    <property type="project" value="UniProtKB-KW"/>
</dbReference>
<dbReference type="OrthoDB" id="417877at2759"/>
<evidence type="ECO:0000256" key="4">
    <source>
        <dbReference type="ARBA" id="ARBA00023002"/>
    </source>
</evidence>
<dbReference type="AlphaFoldDB" id="A0A1J7IDE3"/>
<dbReference type="STRING" id="1408157.A0A1J7IDE3"/>
<evidence type="ECO:0000313" key="7">
    <source>
        <dbReference type="Proteomes" id="UP000182658"/>
    </source>
</evidence>
<name>A0A1J7IDE3_9PEZI</name>
<dbReference type="PANTHER" id="PTHR46720:SF3">
    <property type="entry name" value="FAD-BINDING DOMAIN-CONTAINING PROTEIN-RELATED"/>
    <property type="match status" value="1"/>
</dbReference>
<dbReference type="Gene3D" id="3.50.50.60">
    <property type="entry name" value="FAD/NAD(P)-binding domain"/>
    <property type="match status" value="1"/>
</dbReference>
<keyword evidence="3" id="KW-0274">FAD</keyword>
<gene>
    <name evidence="6" type="ORF">CONLIGDRAFT_708462</name>
</gene>
<dbReference type="PRINTS" id="PR00420">
    <property type="entry name" value="RNGMNOXGNASE"/>
</dbReference>
<dbReference type="InParanoid" id="A0A1J7IDE3"/>
<feature type="domain" description="FAD-binding" evidence="5">
    <location>
        <begin position="11"/>
        <end position="342"/>
    </location>
</feature>
<organism evidence="6 7">
    <name type="scientific">Coniochaeta ligniaria NRRL 30616</name>
    <dbReference type="NCBI Taxonomy" id="1408157"/>
    <lineage>
        <taxon>Eukaryota</taxon>
        <taxon>Fungi</taxon>
        <taxon>Dikarya</taxon>
        <taxon>Ascomycota</taxon>
        <taxon>Pezizomycotina</taxon>
        <taxon>Sordariomycetes</taxon>
        <taxon>Sordariomycetidae</taxon>
        <taxon>Coniochaetales</taxon>
        <taxon>Coniochaetaceae</taxon>
        <taxon>Coniochaeta</taxon>
    </lineage>
</organism>
<protein>
    <submittedName>
        <fullName evidence="6">FAD/NAD(P)-binding domain-containing protein</fullName>
    </submittedName>
</protein>
<accession>A0A1J7IDE3</accession>
<dbReference type="InterPro" id="IPR036188">
    <property type="entry name" value="FAD/NAD-bd_sf"/>
</dbReference>
<dbReference type="GO" id="GO:0071949">
    <property type="term" value="F:FAD binding"/>
    <property type="evidence" value="ECO:0007669"/>
    <property type="project" value="InterPro"/>
</dbReference>
<dbReference type="SUPFAM" id="SSF51905">
    <property type="entry name" value="FAD/NAD(P)-binding domain"/>
    <property type="match status" value="1"/>
</dbReference>